<dbReference type="InterPro" id="IPR045851">
    <property type="entry name" value="AMP-bd_C_sf"/>
</dbReference>
<dbReference type="InterPro" id="IPR020845">
    <property type="entry name" value="AMP-binding_CS"/>
</dbReference>
<dbReference type="InterPro" id="IPR020459">
    <property type="entry name" value="AMP-binding"/>
</dbReference>
<dbReference type="InterPro" id="IPR042099">
    <property type="entry name" value="ANL_N_sf"/>
</dbReference>
<dbReference type="GO" id="GO:0043041">
    <property type="term" value="P:amino acid activation for nonribosomal peptide biosynthetic process"/>
    <property type="evidence" value="ECO:0007669"/>
    <property type="project" value="TreeGrafter"/>
</dbReference>
<dbReference type="Gene3D" id="3.40.50.12780">
    <property type="entry name" value="N-terminal domain of ligase-like"/>
    <property type="match status" value="1"/>
</dbReference>
<keyword evidence="2" id="KW-0677">Repeat</keyword>
<evidence type="ECO:0000256" key="1">
    <source>
        <dbReference type="ARBA" id="ARBA00006432"/>
    </source>
</evidence>
<dbReference type="PROSITE" id="PS00455">
    <property type="entry name" value="AMP_BINDING"/>
    <property type="match status" value="1"/>
</dbReference>
<keyword evidence="6" id="KW-1185">Reference proteome</keyword>
<evidence type="ECO:0000313" key="5">
    <source>
        <dbReference type="EMBL" id="PWW03198.1"/>
    </source>
</evidence>
<dbReference type="FunFam" id="3.40.50.980:FF:000001">
    <property type="entry name" value="Non-ribosomal peptide synthetase"/>
    <property type="match status" value="1"/>
</dbReference>
<proteinExistence type="inferred from homology"/>
<dbReference type="InterPro" id="IPR000873">
    <property type="entry name" value="AMP-dep_synth/lig_dom"/>
</dbReference>
<dbReference type="GO" id="GO:0031177">
    <property type="term" value="F:phosphopantetheine binding"/>
    <property type="evidence" value="ECO:0007669"/>
    <property type="project" value="TreeGrafter"/>
</dbReference>
<dbReference type="CDD" id="cd05930">
    <property type="entry name" value="A_NRPS"/>
    <property type="match status" value="1"/>
</dbReference>
<feature type="domain" description="AMP-dependent synthetase/ligase" evidence="4">
    <location>
        <begin position="7"/>
        <end position="350"/>
    </location>
</feature>
<gene>
    <name evidence="5" type="ORF">DFQ01_10795</name>
</gene>
<dbReference type="Pfam" id="PF00501">
    <property type="entry name" value="AMP-binding"/>
    <property type="match status" value="1"/>
</dbReference>
<dbReference type="AlphaFoldDB" id="A0A2V2YUD0"/>
<organism evidence="5 6">
    <name type="scientific">Paenibacillus cellulosilyticus</name>
    <dbReference type="NCBI Taxonomy" id="375489"/>
    <lineage>
        <taxon>Bacteria</taxon>
        <taxon>Bacillati</taxon>
        <taxon>Bacillota</taxon>
        <taxon>Bacilli</taxon>
        <taxon>Bacillales</taxon>
        <taxon>Paenibacillaceae</taxon>
        <taxon>Paenibacillus</taxon>
    </lineage>
</organism>
<evidence type="ECO:0000256" key="2">
    <source>
        <dbReference type="ARBA" id="ARBA00022737"/>
    </source>
</evidence>
<comment type="caution">
    <text evidence="5">The sequence shown here is derived from an EMBL/GenBank/DDBJ whole genome shotgun (WGS) entry which is preliminary data.</text>
</comment>
<dbReference type="GO" id="GO:0044550">
    <property type="term" value="P:secondary metabolite biosynthetic process"/>
    <property type="evidence" value="ECO:0007669"/>
    <property type="project" value="TreeGrafter"/>
</dbReference>
<dbReference type="NCBIfam" id="TIGR01733">
    <property type="entry name" value="AA-adenyl-dom"/>
    <property type="match status" value="1"/>
</dbReference>
<dbReference type="GO" id="GO:0005737">
    <property type="term" value="C:cytoplasm"/>
    <property type="evidence" value="ECO:0007669"/>
    <property type="project" value="TreeGrafter"/>
</dbReference>
<dbReference type="RefSeq" id="WP_174812487.1">
    <property type="nucleotide sequence ID" value="NZ_CP054612.1"/>
</dbReference>
<reference evidence="5 6" key="1">
    <citation type="submission" date="2018-05" db="EMBL/GenBank/DDBJ databases">
        <title>Genomic Encyclopedia of Type Strains, Phase III (KMG-III): the genomes of soil and plant-associated and newly described type strains.</title>
        <authorList>
            <person name="Whitman W."/>
        </authorList>
    </citation>
    <scope>NUCLEOTIDE SEQUENCE [LARGE SCALE GENOMIC DNA]</scope>
    <source>
        <strain evidence="5 6">CECT 5696</strain>
    </source>
</reference>
<dbReference type="Proteomes" id="UP000246635">
    <property type="component" value="Unassembled WGS sequence"/>
</dbReference>
<protein>
    <submittedName>
        <fullName evidence="5">Amino acid adenylation domain-containing protein</fullName>
    </submittedName>
</protein>
<dbReference type="PRINTS" id="PR00154">
    <property type="entry name" value="AMPBINDING"/>
</dbReference>
<accession>A0A2V2YUD0</accession>
<evidence type="ECO:0000259" key="4">
    <source>
        <dbReference type="Pfam" id="PF00501"/>
    </source>
</evidence>
<sequence>MSIIKQFESIAQLHPEKTAIIYGTEHITYKKLNEKANQIAANLINTGVQPGEVIGLLMDRSIEIVVGLLGILKSGSAFCPLEPSLPKSRINLMIQDCKIRIILTTSRQAYSEFIGHFIPIDFMSLLRESSHNPDLQINQNSLVYVIYTSGTTGKPKGVMIEHQSLQNLFDGLIESIDFASATNFLASTSFSFDIFMVEVLFPLYIGRTVILADDRSIRNTRLLSKLISTQAVDFAQFTPSKLFWLLSDRTAGAAIDHIKILFVGGEPFPPLLLETTLGCTKANIYNMYGPTETTIWSSYKRLSNPSEAITIGTPIKNTTFIALNTDGEPIITAGNVGELCILGRGVAKGYMNDPSLTASKFSNVSDDRMYVTGDVVKIMDNGEYQIIGRKDLEVKIKGHRINIHEIEEAIVRLTPATATVVIPHLDMDGFNRLHAFIVANVDVHHVSWRTLLSPYLPDYLIPNYFHVINNIPLLSNGKTDRKQLIQLLSLSN</sequence>
<keyword evidence="3" id="KW-0045">Antibiotic biosynthesis</keyword>
<dbReference type="SUPFAM" id="SSF56801">
    <property type="entry name" value="Acetyl-CoA synthetase-like"/>
    <property type="match status" value="1"/>
</dbReference>
<dbReference type="EMBL" id="QGTQ01000007">
    <property type="protein sequence ID" value="PWW03198.1"/>
    <property type="molecule type" value="Genomic_DNA"/>
</dbReference>
<comment type="similarity">
    <text evidence="1">Belongs to the ATP-dependent AMP-binding enzyme family.</text>
</comment>
<evidence type="ECO:0000256" key="3">
    <source>
        <dbReference type="ARBA" id="ARBA00023194"/>
    </source>
</evidence>
<dbReference type="Gene3D" id="3.30.300.30">
    <property type="match status" value="1"/>
</dbReference>
<dbReference type="GO" id="GO:0017000">
    <property type="term" value="P:antibiotic biosynthetic process"/>
    <property type="evidence" value="ECO:0007669"/>
    <property type="project" value="UniProtKB-KW"/>
</dbReference>
<dbReference type="InterPro" id="IPR010071">
    <property type="entry name" value="AA_adenyl_dom"/>
</dbReference>
<dbReference type="PANTHER" id="PTHR45527">
    <property type="entry name" value="NONRIBOSOMAL PEPTIDE SYNTHETASE"/>
    <property type="match status" value="1"/>
</dbReference>
<evidence type="ECO:0000313" key="6">
    <source>
        <dbReference type="Proteomes" id="UP000246635"/>
    </source>
</evidence>
<name>A0A2V2YUD0_9BACL</name>
<dbReference type="PANTHER" id="PTHR45527:SF1">
    <property type="entry name" value="FATTY ACID SYNTHASE"/>
    <property type="match status" value="1"/>
</dbReference>